<dbReference type="AlphaFoldDB" id="A0AAE3TZV6"/>
<gene>
    <name evidence="1" type="ORF">MRS75_00900</name>
</gene>
<sequence length="50" mass="5337">MNRHEPFGVSLLAISCLVCVTLLIAATSSLVMMRAYGPLVIASAAYPEQK</sequence>
<dbReference type="RefSeq" id="WP_311784824.1">
    <property type="nucleotide sequence ID" value="NZ_JALDYY010000001.1"/>
</dbReference>
<protein>
    <submittedName>
        <fullName evidence="1">Uncharacterized protein</fullName>
    </submittedName>
</protein>
<evidence type="ECO:0000313" key="1">
    <source>
        <dbReference type="EMBL" id="MDI7920636.1"/>
    </source>
</evidence>
<dbReference type="PROSITE" id="PS51257">
    <property type="entry name" value="PROKAR_LIPOPROTEIN"/>
    <property type="match status" value="1"/>
</dbReference>
<proteinExistence type="predicted"/>
<comment type="caution">
    <text evidence="1">The sequence shown here is derived from an EMBL/GenBank/DDBJ whole genome shotgun (WGS) entry which is preliminary data.</text>
</comment>
<keyword evidence="2" id="KW-1185">Reference proteome</keyword>
<accession>A0AAE3TZV6</accession>
<dbReference type="EMBL" id="JALDYZ010000001">
    <property type="protein sequence ID" value="MDI7920636.1"/>
    <property type="molecule type" value="Genomic_DNA"/>
</dbReference>
<reference evidence="1" key="1">
    <citation type="submission" date="2022-03" db="EMBL/GenBank/DDBJ databases">
        <title>Fererhizobium litorale gen. nov., sp. nov., isolated from sandy sediments of the Sea of Japan seashore.</title>
        <authorList>
            <person name="Romanenko L."/>
            <person name="Kurilenko V."/>
            <person name="Otstavnykh N."/>
            <person name="Svetashev V."/>
            <person name="Tekutyeva L."/>
            <person name="Isaeva M."/>
            <person name="Mikhailov V."/>
        </authorList>
    </citation>
    <scope>NUCLEOTIDE SEQUENCE</scope>
    <source>
        <strain evidence="1">KMM 9576</strain>
    </source>
</reference>
<name>A0AAE3TZV6_9HYPH</name>
<organism evidence="1 2">
    <name type="scientific">Ferirhizobium litorale</name>
    <dbReference type="NCBI Taxonomy" id="2927786"/>
    <lineage>
        <taxon>Bacteria</taxon>
        <taxon>Pseudomonadati</taxon>
        <taxon>Pseudomonadota</taxon>
        <taxon>Alphaproteobacteria</taxon>
        <taxon>Hyphomicrobiales</taxon>
        <taxon>Rhizobiaceae</taxon>
        <taxon>Ferirhizobium</taxon>
    </lineage>
</organism>
<evidence type="ECO:0000313" key="2">
    <source>
        <dbReference type="Proteomes" id="UP001161580"/>
    </source>
</evidence>
<dbReference type="Proteomes" id="UP001161580">
    <property type="component" value="Unassembled WGS sequence"/>
</dbReference>